<reference evidence="5" key="1">
    <citation type="submission" date="2024-05" db="EMBL/GenBank/DDBJ databases">
        <title>Genome sequencing of novel strain.</title>
        <authorList>
            <person name="Ganbat D."/>
            <person name="Ganbat S."/>
            <person name="Lee S.-J."/>
        </authorList>
    </citation>
    <scope>NUCLEOTIDE SEQUENCE</scope>
    <source>
        <strain evidence="5">SMD15-11</strain>
    </source>
</reference>
<protein>
    <submittedName>
        <fullName evidence="5">Response regulator</fullName>
    </submittedName>
</protein>
<proteinExistence type="predicted"/>
<dbReference type="KEGG" id="tcd:AAIA72_07305"/>
<dbReference type="SUPFAM" id="SSF52172">
    <property type="entry name" value="CheY-like"/>
    <property type="match status" value="2"/>
</dbReference>
<organism evidence="5">
    <name type="scientific">Thermohahella caldifontis</name>
    <dbReference type="NCBI Taxonomy" id="3142973"/>
    <lineage>
        <taxon>Bacteria</taxon>
        <taxon>Pseudomonadati</taxon>
        <taxon>Pseudomonadota</taxon>
        <taxon>Gammaproteobacteria</taxon>
        <taxon>Oceanospirillales</taxon>
        <taxon>Hahellaceae</taxon>
        <taxon>Thermohahella</taxon>
    </lineage>
</organism>
<evidence type="ECO:0000313" key="5">
    <source>
        <dbReference type="EMBL" id="XDT73766.1"/>
    </source>
</evidence>
<feature type="modified residue" description="4-aspartylphosphate" evidence="3">
    <location>
        <position position="308"/>
    </location>
</feature>
<accession>A0AB39UZQ8</accession>
<evidence type="ECO:0000256" key="2">
    <source>
        <dbReference type="ARBA" id="ARBA00023012"/>
    </source>
</evidence>
<dbReference type="RefSeq" id="WP_369602746.1">
    <property type="nucleotide sequence ID" value="NZ_CP154858.1"/>
</dbReference>
<dbReference type="SUPFAM" id="SSF47226">
    <property type="entry name" value="Histidine-containing phosphotransfer domain, HPT domain"/>
    <property type="match status" value="1"/>
</dbReference>
<gene>
    <name evidence="5" type="ORF">AAIA72_07305</name>
</gene>
<dbReference type="GO" id="GO:0004672">
    <property type="term" value="F:protein kinase activity"/>
    <property type="evidence" value="ECO:0007669"/>
    <property type="project" value="UniProtKB-ARBA"/>
</dbReference>
<dbReference type="SMART" id="SM00448">
    <property type="entry name" value="REC"/>
    <property type="match status" value="1"/>
</dbReference>
<dbReference type="Pfam" id="PF00072">
    <property type="entry name" value="Response_reg"/>
    <property type="match status" value="1"/>
</dbReference>
<evidence type="ECO:0000259" key="4">
    <source>
        <dbReference type="PROSITE" id="PS50110"/>
    </source>
</evidence>
<feature type="domain" description="Response regulatory" evidence="4">
    <location>
        <begin position="259"/>
        <end position="366"/>
    </location>
</feature>
<dbReference type="Gene3D" id="1.20.120.160">
    <property type="entry name" value="HPT domain"/>
    <property type="match status" value="1"/>
</dbReference>
<keyword evidence="1 3" id="KW-0597">Phosphoprotein</keyword>
<dbReference type="AlphaFoldDB" id="A0AB39UZQ8"/>
<dbReference type="InterPro" id="IPR011006">
    <property type="entry name" value="CheY-like_superfamily"/>
</dbReference>
<dbReference type="EMBL" id="CP154858">
    <property type="protein sequence ID" value="XDT73766.1"/>
    <property type="molecule type" value="Genomic_DNA"/>
</dbReference>
<dbReference type="PANTHER" id="PTHR44591">
    <property type="entry name" value="STRESS RESPONSE REGULATOR PROTEIN 1"/>
    <property type="match status" value="1"/>
</dbReference>
<dbReference type="Pfam" id="PF01627">
    <property type="entry name" value="Hpt"/>
    <property type="match status" value="1"/>
</dbReference>
<dbReference type="Gene3D" id="3.40.50.2300">
    <property type="match status" value="1"/>
</dbReference>
<dbReference type="PANTHER" id="PTHR44591:SF3">
    <property type="entry name" value="RESPONSE REGULATORY DOMAIN-CONTAINING PROTEIN"/>
    <property type="match status" value="1"/>
</dbReference>
<dbReference type="InterPro" id="IPR050595">
    <property type="entry name" value="Bact_response_regulator"/>
</dbReference>
<sequence length="366" mass="41101">MPLSDKTGKLAEDQLRVLRASYAKGLPEKVARLRELWKALRTRNQPHGKAMDDLRMEVHRLAGSGATYGYTRLSGLMQSIEQKLDQWADFPEDATSLIIELDRLFAALREVTLPDDPGDDLQATELFTKHMATDRLHIVMLAEPDEQASDLRRLMRQYGFEISLCSAPECDCVAQLVKVQPDLLLIQEAAYSDSLIESLRNQMEAMPYIMVLAGAPHLLQRVGYYRRGVHSVLPWPVDSTDLIAKIESCFANVREMPFRVLLIDDDVELGLYYAQVLSSAGMLTRVVGDPEEVESALEEFRPDVILMDLYMPEYNGIELASAIRQDPAFFGVPIIFASVEKDIIRHIGPIRAGGMIFSSSPCRCPS</sequence>
<dbReference type="InterPro" id="IPR001789">
    <property type="entry name" value="Sig_transdc_resp-reg_receiver"/>
</dbReference>
<evidence type="ECO:0000256" key="3">
    <source>
        <dbReference type="PROSITE-ProRule" id="PRU00169"/>
    </source>
</evidence>
<keyword evidence="2" id="KW-0902">Two-component regulatory system</keyword>
<dbReference type="GO" id="GO:0000160">
    <property type="term" value="P:phosphorelay signal transduction system"/>
    <property type="evidence" value="ECO:0007669"/>
    <property type="project" value="UniProtKB-KW"/>
</dbReference>
<dbReference type="InterPro" id="IPR008207">
    <property type="entry name" value="Sig_transdc_His_kin_Hpt_dom"/>
</dbReference>
<dbReference type="CDD" id="cd00156">
    <property type="entry name" value="REC"/>
    <property type="match status" value="1"/>
</dbReference>
<evidence type="ECO:0000256" key="1">
    <source>
        <dbReference type="ARBA" id="ARBA00022553"/>
    </source>
</evidence>
<dbReference type="PROSITE" id="PS50110">
    <property type="entry name" value="RESPONSE_REGULATORY"/>
    <property type="match status" value="1"/>
</dbReference>
<name>A0AB39UZQ8_9GAMM</name>
<dbReference type="InterPro" id="IPR036641">
    <property type="entry name" value="HPT_dom_sf"/>
</dbReference>